<dbReference type="SUPFAM" id="SSF55729">
    <property type="entry name" value="Acyl-CoA N-acyltransferases (Nat)"/>
    <property type="match status" value="1"/>
</dbReference>
<evidence type="ECO:0000256" key="2">
    <source>
        <dbReference type="ARBA" id="ARBA00023315"/>
    </source>
</evidence>
<keyword evidence="2" id="KW-0012">Acyltransferase</keyword>
<dbReference type="Pfam" id="PF00583">
    <property type="entry name" value="Acetyltransf_1"/>
    <property type="match status" value="1"/>
</dbReference>
<proteinExistence type="predicted"/>
<organism evidence="4 5">
    <name type="scientific">Cellulomonas flavigena (strain ATCC 482 / DSM 20109 / BCRC 11376 / JCM 18109 / NBRC 3775 / NCIMB 8073 / NRS 134)</name>
    <dbReference type="NCBI Taxonomy" id="446466"/>
    <lineage>
        <taxon>Bacteria</taxon>
        <taxon>Bacillati</taxon>
        <taxon>Actinomycetota</taxon>
        <taxon>Actinomycetes</taxon>
        <taxon>Micrococcales</taxon>
        <taxon>Cellulomonadaceae</taxon>
        <taxon>Cellulomonas</taxon>
    </lineage>
</organism>
<evidence type="ECO:0000259" key="3">
    <source>
        <dbReference type="PROSITE" id="PS51186"/>
    </source>
</evidence>
<dbReference type="EMBL" id="CP001964">
    <property type="protein sequence ID" value="ADG75032.1"/>
    <property type="molecule type" value="Genomic_DNA"/>
</dbReference>
<dbReference type="KEGG" id="cfl:Cfla_2137"/>
<evidence type="ECO:0000313" key="5">
    <source>
        <dbReference type="Proteomes" id="UP000000849"/>
    </source>
</evidence>
<protein>
    <submittedName>
        <fullName evidence="4">GCN5-related N-acetyltransferase</fullName>
    </submittedName>
</protein>
<dbReference type="AlphaFoldDB" id="D5UG09"/>
<dbReference type="PROSITE" id="PS51186">
    <property type="entry name" value="GNAT"/>
    <property type="match status" value="1"/>
</dbReference>
<keyword evidence="1 4" id="KW-0808">Transferase</keyword>
<dbReference type="CDD" id="cd04301">
    <property type="entry name" value="NAT_SF"/>
    <property type="match status" value="1"/>
</dbReference>
<dbReference type="Gene3D" id="3.40.630.30">
    <property type="match status" value="1"/>
</dbReference>
<evidence type="ECO:0000313" key="4">
    <source>
        <dbReference type="EMBL" id="ADG75032.1"/>
    </source>
</evidence>
<feature type="domain" description="N-acetyltransferase" evidence="3">
    <location>
        <begin position="9"/>
        <end position="167"/>
    </location>
</feature>
<dbReference type="InterPro" id="IPR000182">
    <property type="entry name" value="GNAT_dom"/>
</dbReference>
<dbReference type="OrthoDB" id="5243635at2"/>
<accession>D5UG09</accession>
<evidence type="ECO:0000256" key="1">
    <source>
        <dbReference type="ARBA" id="ARBA00022679"/>
    </source>
</evidence>
<dbReference type="GO" id="GO:0016747">
    <property type="term" value="F:acyltransferase activity, transferring groups other than amino-acyl groups"/>
    <property type="evidence" value="ECO:0007669"/>
    <property type="project" value="InterPro"/>
</dbReference>
<reference evidence="4 5" key="1">
    <citation type="journal article" date="2010" name="Stand. Genomic Sci.">
        <title>Complete genome sequence of Cellulomonas flavigena type strain (134).</title>
        <authorList>
            <person name="Abt B."/>
            <person name="Foster B."/>
            <person name="Lapidus A."/>
            <person name="Clum A."/>
            <person name="Sun H."/>
            <person name="Pukall R."/>
            <person name="Lucas S."/>
            <person name="Glavina Del Rio T."/>
            <person name="Nolan M."/>
            <person name="Tice H."/>
            <person name="Cheng J.F."/>
            <person name="Pitluck S."/>
            <person name="Liolios K."/>
            <person name="Ivanova N."/>
            <person name="Mavromatis K."/>
            <person name="Ovchinnikova G."/>
            <person name="Pati A."/>
            <person name="Goodwin L."/>
            <person name="Chen A."/>
            <person name="Palaniappan K."/>
            <person name="Land M."/>
            <person name="Hauser L."/>
            <person name="Chang Y.J."/>
            <person name="Jeffries C.D."/>
            <person name="Rohde M."/>
            <person name="Goker M."/>
            <person name="Woyke T."/>
            <person name="Bristow J."/>
            <person name="Eisen J.A."/>
            <person name="Markowitz V."/>
            <person name="Hugenholtz P."/>
            <person name="Kyrpides N.C."/>
            <person name="Klenk H.P."/>
        </authorList>
    </citation>
    <scope>NUCLEOTIDE SEQUENCE [LARGE SCALE GENOMIC DNA]</scope>
    <source>
        <strain evidence="5">ATCC 482 / DSM 20109 / BCRC 11376 / JCM 18109 / NBRC 3775 / NCIMB 8073 / NRS 134</strain>
    </source>
</reference>
<keyword evidence="5" id="KW-1185">Reference proteome</keyword>
<dbReference type="Proteomes" id="UP000000849">
    <property type="component" value="Chromosome"/>
</dbReference>
<dbReference type="HOGENOM" id="CLU_013985_18_2_11"/>
<sequence length="167" mass="18149">MTRAPRPQVVVRPAVHPDAEAIAAVHHGSWVETYSDLLPGSHWETDTLERRTERWRRGLESGVPATVVEADGRVVGLALAGDAITVGPHAPVRERHLFMLYVLASHHGTGVGQALLDAVVPPGAPAQLWVAEVNPRARRFYERNGFVADGARHVDEGSGIAEVRLVR</sequence>
<dbReference type="eggNOG" id="COG1247">
    <property type="taxonomic scope" value="Bacteria"/>
</dbReference>
<gene>
    <name evidence="4" type="ordered locus">Cfla_2137</name>
</gene>
<dbReference type="RefSeq" id="WP_013117366.1">
    <property type="nucleotide sequence ID" value="NC_014151.1"/>
</dbReference>
<dbReference type="InterPro" id="IPR016181">
    <property type="entry name" value="Acyl_CoA_acyltransferase"/>
</dbReference>
<name>D5UG09_CELFN</name>
<dbReference type="PANTHER" id="PTHR43877">
    <property type="entry name" value="AMINOALKYLPHOSPHONATE N-ACETYLTRANSFERASE-RELATED-RELATED"/>
    <property type="match status" value="1"/>
</dbReference>
<dbReference type="STRING" id="446466.Cfla_2137"/>
<dbReference type="InterPro" id="IPR050832">
    <property type="entry name" value="Bact_Acetyltransf"/>
</dbReference>